<dbReference type="OrthoDB" id="4083656at2759"/>
<organism evidence="3 4">
    <name type="scientific">Lodderomyces elongisporus (strain ATCC 11503 / CBS 2605 / JCM 1781 / NBRC 1676 / NRRL YB-4239)</name>
    <name type="common">Yeast</name>
    <name type="synonym">Saccharomyces elongisporus</name>
    <dbReference type="NCBI Taxonomy" id="379508"/>
    <lineage>
        <taxon>Eukaryota</taxon>
        <taxon>Fungi</taxon>
        <taxon>Dikarya</taxon>
        <taxon>Ascomycota</taxon>
        <taxon>Saccharomycotina</taxon>
        <taxon>Pichiomycetes</taxon>
        <taxon>Debaryomycetaceae</taxon>
        <taxon>Candida/Lodderomyces clade</taxon>
        <taxon>Lodderomyces</taxon>
    </lineage>
</organism>
<keyword evidence="2" id="KW-0812">Transmembrane</keyword>
<feature type="compositionally biased region" description="Low complexity" evidence="1">
    <location>
        <begin position="420"/>
        <end position="432"/>
    </location>
</feature>
<feature type="transmembrane region" description="Helical" evidence="2">
    <location>
        <begin position="182"/>
        <end position="207"/>
    </location>
</feature>
<feature type="compositionally biased region" description="Basic and acidic residues" evidence="1">
    <location>
        <begin position="55"/>
        <end position="68"/>
    </location>
</feature>
<proteinExistence type="predicted"/>
<dbReference type="VEuPathDB" id="FungiDB:LELG_01766"/>
<evidence type="ECO:0000256" key="2">
    <source>
        <dbReference type="SAM" id="Phobius"/>
    </source>
</evidence>
<feature type="region of interest" description="Disordered" evidence="1">
    <location>
        <begin position="85"/>
        <end position="104"/>
    </location>
</feature>
<gene>
    <name evidence="3" type="ORF">LELG_01766</name>
</gene>
<accession>A5DWN0</accession>
<keyword evidence="4" id="KW-1185">Reference proteome</keyword>
<dbReference type="AlphaFoldDB" id="A5DWN0"/>
<dbReference type="InParanoid" id="A5DWN0"/>
<dbReference type="Proteomes" id="UP000001996">
    <property type="component" value="Unassembled WGS sequence"/>
</dbReference>
<feature type="compositionally biased region" description="Basic and acidic residues" evidence="1">
    <location>
        <begin position="440"/>
        <end position="450"/>
    </location>
</feature>
<dbReference type="EMBL" id="CH981525">
    <property type="protein sequence ID" value="EDK43588.1"/>
    <property type="molecule type" value="Genomic_DNA"/>
</dbReference>
<keyword evidence="2" id="KW-1133">Transmembrane helix</keyword>
<protein>
    <submittedName>
        <fullName evidence="3">Uncharacterized protein</fullName>
    </submittedName>
</protein>
<dbReference type="eggNOG" id="ENOG502RZCP">
    <property type="taxonomic scope" value="Eukaryota"/>
</dbReference>
<evidence type="ECO:0000313" key="3">
    <source>
        <dbReference type="EMBL" id="EDK43588.1"/>
    </source>
</evidence>
<keyword evidence="2" id="KW-0472">Membrane</keyword>
<feature type="transmembrane region" description="Helical" evidence="2">
    <location>
        <begin position="230"/>
        <end position="254"/>
    </location>
</feature>
<feature type="region of interest" description="Disordered" evidence="1">
    <location>
        <begin position="420"/>
        <end position="450"/>
    </location>
</feature>
<feature type="region of interest" description="Disordered" evidence="1">
    <location>
        <begin position="47"/>
        <end position="68"/>
    </location>
</feature>
<sequence>MFANFGRIGLTSLRITATGKEILATSTLLRCRVSPICFLRFNSNKIPPSQPSKDNLPHDPPKKDSKDFKDFQNLQNLQDINENIGRDQNQNLPSDPAAPKSSLPSRSEWENLKLHIPGETKQTNTLKDRVPKFPLGKENVPTLLPRPGVPQVGKKYTFKQVIKILQNKKQPELIYESEPHRLYFLLCFCAAVVFSVYACVLAEWAFWISNKEYEENEKEETNEVVRTREYYWWLAIYLCPSIIMFAAAYGAIIFPTKLVRRMWYLPGPPTKEFVKFTTYPLIPGRPTPVYTIPLANLSRRETTRIWTGKGFYGTADKGFFFFVLREKIAGSQFKIRSWIVDRKGFFWSDGRVFDYLFGKETLAEAEAGVPYDEQFGIINRERKKQNEKMKKLHGPLWRYKMAIGEFKSDVGKVGGMISGKNFNDNKNNSNSIGDGGGDGDSSKKRGLPKE</sequence>
<name>A5DWN0_LODEL</name>
<dbReference type="KEGG" id="lel:PVL30_001742"/>
<reference evidence="3 4" key="1">
    <citation type="journal article" date="2009" name="Nature">
        <title>Evolution of pathogenicity and sexual reproduction in eight Candida genomes.</title>
        <authorList>
            <person name="Butler G."/>
            <person name="Rasmussen M.D."/>
            <person name="Lin M.F."/>
            <person name="Santos M.A."/>
            <person name="Sakthikumar S."/>
            <person name="Munro C.A."/>
            <person name="Rheinbay E."/>
            <person name="Grabherr M."/>
            <person name="Forche A."/>
            <person name="Reedy J.L."/>
            <person name="Agrafioti I."/>
            <person name="Arnaud M.B."/>
            <person name="Bates S."/>
            <person name="Brown A.J."/>
            <person name="Brunke S."/>
            <person name="Costanzo M.C."/>
            <person name="Fitzpatrick D.A."/>
            <person name="de Groot P.W."/>
            <person name="Harris D."/>
            <person name="Hoyer L.L."/>
            <person name="Hube B."/>
            <person name="Klis F.M."/>
            <person name="Kodira C."/>
            <person name="Lennard N."/>
            <person name="Logue M.E."/>
            <person name="Martin R."/>
            <person name="Neiman A.M."/>
            <person name="Nikolaou E."/>
            <person name="Quail M.A."/>
            <person name="Quinn J."/>
            <person name="Santos M.C."/>
            <person name="Schmitzberger F.F."/>
            <person name="Sherlock G."/>
            <person name="Shah P."/>
            <person name="Silverstein K.A."/>
            <person name="Skrzypek M.S."/>
            <person name="Soll D."/>
            <person name="Staggs R."/>
            <person name="Stansfield I."/>
            <person name="Stumpf M.P."/>
            <person name="Sudbery P.E."/>
            <person name="Srikantha T."/>
            <person name="Zeng Q."/>
            <person name="Berman J."/>
            <person name="Berriman M."/>
            <person name="Heitman J."/>
            <person name="Gow N.A."/>
            <person name="Lorenz M.C."/>
            <person name="Birren B.W."/>
            <person name="Kellis M."/>
            <person name="Cuomo C.A."/>
        </authorList>
    </citation>
    <scope>NUCLEOTIDE SEQUENCE [LARGE SCALE GENOMIC DNA]</scope>
    <source>
        <strain evidence="4">ATCC 11503 / BCRC 21390 / CBS 2605 / JCM 1781 / NBRC 1676 / NRRL YB-4239</strain>
    </source>
</reference>
<dbReference type="HOGENOM" id="CLU_051372_0_0_1"/>
<dbReference type="OMA" id="VWTGKGF"/>
<evidence type="ECO:0000313" key="4">
    <source>
        <dbReference type="Proteomes" id="UP000001996"/>
    </source>
</evidence>
<evidence type="ECO:0000256" key="1">
    <source>
        <dbReference type="SAM" id="MobiDB-lite"/>
    </source>
</evidence>
<dbReference type="GeneID" id="5234249"/>